<reference evidence="2 3" key="1">
    <citation type="submission" date="2017-09" db="EMBL/GenBank/DDBJ databases">
        <title>Depth-based differentiation of microbial function through sediment-hosted aquifers and enrichment of novel symbionts in the deep terrestrial subsurface.</title>
        <authorList>
            <person name="Probst A.J."/>
            <person name="Ladd B."/>
            <person name="Jarett J.K."/>
            <person name="Geller-Mcgrath D.E."/>
            <person name="Sieber C.M."/>
            <person name="Emerson J.B."/>
            <person name="Anantharaman K."/>
            <person name="Thomas B.C."/>
            <person name="Malmstrom R."/>
            <person name="Stieglmeier M."/>
            <person name="Klingl A."/>
            <person name="Woyke T."/>
            <person name="Ryan C.M."/>
            <person name="Banfield J.F."/>
        </authorList>
    </citation>
    <scope>NUCLEOTIDE SEQUENCE [LARGE SCALE GENOMIC DNA]</scope>
    <source>
        <strain evidence="2">CG10_big_fil_rev_8_21_14_0_10_49_38</strain>
    </source>
</reference>
<evidence type="ECO:0000313" key="2">
    <source>
        <dbReference type="EMBL" id="PIR46356.1"/>
    </source>
</evidence>
<keyword evidence="1" id="KW-0472">Membrane</keyword>
<accession>A0A2H0RIW4</accession>
<comment type="caution">
    <text evidence="2">The sequence shown here is derived from an EMBL/GenBank/DDBJ whole genome shotgun (WGS) entry which is preliminary data.</text>
</comment>
<keyword evidence="1" id="KW-0812">Transmembrane</keyword>
<name>A0A2H0RIW4_9BACT</name>
<feature type="transmembrane region" description="Helical" evidence="1">
    <location>
        <begin position="6"/>
        <end position="24"/>
    </location>
</feature>
<dbReference type="Proteomes" id="UP000230431">
    <property type="component" value="Unassembled WGS sequence"/>
</dbReference>
<evidence type="ECO:0000313" key="3">
    <source>
        <dbReference type="Proteomes" id="UP000230431"/>
    </source>
</evidence>
<gene>
    <name evidence="2" type="ORF">COV08_00265</name>
</gene>
<dbReference type="EMBL" id="PCYK01000003">
    <property type="protein sequence ID" value="PIR46356.1"/>
    <property type="molecule type" value="Genomic_DNA"/>
</dbReference>
<dbReference type="AlphaFoldDB" id="A0A2H0RIW4"/>
<keyword evidence="1" id="KW-1133">Transmembrane helix</keyword>
<organism evidence="2 3">
    <name type="scientific">Candidatus Vogelbacteria bacterium CG10_big_fil_rev_8_21_14_0_10_49_38</name>
    <dbReference type="NCBI Taxonomy" id="1975043"/>
    <lineage>
        <taxon>Bacteria</taxon>
        <taxon>Candidatus Vogeliibacteriota</taxon>
    </lineage>
</organism>
<evidence type="ECO:0000256" key="1">
    <source>
        <dbReference type="SAM" id="Phobius"/>
    </source>
</evidence>
<protein>
    <submittedName>
        <fullName evidence="2">Uncharacterized protein</fullName>
    </submittedName>
</protein>
<proteinExistence type="predicted"/>
<sequence length="147" mass="15475">MKSKKLTTYILIVVLLLIAAYWAYRFSAREPEPVGVTVTGAGALAGGSTLSGSQIDSALQFIKVLESVSQITLAERSLLANRIFQTKLQDFGRPLAERPWGRNNPFAAPGVGGGPVQVTATTTAATDSDLTGLVPDNLLSPTSVEGE</sequence>